<dbReference type="InParanoid" id="D6WVG8"/>
<organism evidence="1 2">
    <name type="scientific">Tribolium castaneum</name>
    <name type="common">Red flour beetle</name>
    <dbReference type="NCBI Taxonomy" id="7070"/>
    <lineage>
        <taxon>Eukaryota</taxon>
        <taxon>Metazoa</taxon>
        <taxon>Ecdysozoa</taxon>
        <taxon>Arthropoda</taxon>
        <taxon>Hexapoda</taxon>
        <taxon>Insecta</taxon>
        <taxon>Pterygota</taxon>
        <taxon>Neoptera</taxon>
        <taxon>Endopterygota</taxon>
        <taxon>Coleoptera</taxon>
        <taxon>Polyphaga</taxon>
        <taxon>Cucujiformia</taxon>
        <taxon>Tenebrionidae</taxon>
        <taxon>Tenebrionidae incertae sedis</taxon>
        <taxon>Tribolium</taxon>
    </lineage>
</organism>
<proteinExistence type="predicted"/>
<protein>
    <submittedName>
        <fullName evidence="1">Uncharacterized protein</fullName>
    </submittedName>
</protein>
<evidence type="ECO:0000313" key="1">
    <source>
        <dbReference type="EMBL" id="EFA08301.1"/>
    </source>
</evidence>
<keyword evidence="2" id="KW-1185">Reference proteome</keyword>
<sequence>MIRLFPQAYHELVGHASPHPCTEETVADMTIATEECDSYTEKKIEIGDRIGNDDAHNVVAYRQYNVIPIGDIYQFMDDIKTHKNVEESSYIITERDRVTDPAPVGNCGG</sequence>
<dbReference type="Proteomes" id="UP000007266">
    <property type="component" value="Linkage group 8"/>
</dbReference>
<name>D6WVG8_TRICA</name>
<dbReference type="AlphaFoldDB" id="D6WVG8"/>
<accession>D6WVG8</accession>
<reference evidence="1 2" key="1">
    <citation type="journal article" date="2008" name="Nature">
        <title>The genome of the model beetle and pest Tribolium castaneum.</title>
        <authorList>
            <consortium name="Tribolium Genome Sequencing Consortium"/>
            <person name="Richards S."/>
            <person name="Gibbs R.A."/>
            <person name="Weinstock G.M."/>
            <person name="Brown S.J."/>
            <person name="Denell R."/>
            <person name="Beeman R.W."/>
            <person name="Gibbs R."/>
            <person name="Beeman R.W."/>
            <person name="Brown S.J."/>
            <person name="Bucher G."/>
            <person name="Friedrich M."/>
            <person name="Grimmelikhuijzen C.J."/>
            <person name="Klingler M."/>
            <person name="Lorenzen M."/>
            <person name="Richards S."/>
            <person name="Roth S."/>
            <person name="Schroder R."/>
            <person name="Tautz D."/>
            <person name="Zdobnov E.M."/>
            <person name="Muzny D."/>
            <person name="Gibbs R.A."/>
            <person name="Weinstock G.M."/>
            <person name="Attaway T."/>
            <person name="Bell S."/>
            <person name="Buhay C.J."/>
            <person name="Chandrabose M.N."/>
            <person name="Chavez D."/>
            <person name="Clerk-Blankenburg K.P."/>
            <person name="Cree A."/>
            <person name="Dao M."/>
            <person name="Davis C."/>
            <person name="Chacko J."/>
            <person name="Dinh H."/>
            <person name="Dugan-Rocha S."/>
            <person name="Fowler G."/>
            <person name="Garner T.T."/>
            <person name="Garnes J."/>
            <person name="Gnirke A."/>
            <person name="Hawes A."/>
            <person name="Hernandez J."/>
            <person name="Hines S."/>
            <person name="Holder M."/>
            <person name="Hume J."/>
            <person name="Jhangiani S.N."/>
            <person name="Joshi V."/>
            <person name="Khan Z.M."/>
            <person name="Jackson L."/>
            <person name="Kovar C."/>
            <person name="Kowis A."/>
            <person name="Lee S."/>
            <person name="Lewis L.R."/>
            <person name="Margolis J."/>
            <person name="Morgan M."/>
            <person name="Nazareth L.V."/>
            <person name="Nguyen N."/>
            <person name="Okwuonu G."/>
            <person name="Parker D."/>
            <person name="Richards S."/>
            <person name="Ruiz S.J."/>
            <person name="Santibanez J."/>
            <person name="Savard J."/>
            <person name="Scherer S.E."/>
            <person name="Schneider B."/>
            <person name="Sodergren E."/>
            <person name="Tautz D."/>
            <person name="Vattahil S."/>
            <person name="Villasana D."/>
            <person name="White C.S."/>
            <person name="Wright R."/>
            <person name="Park Y."/>
            <person name="Beeman R.W."/>
            <person name="Lord J."/>
            <person name="Oppert B."/>
            <person name="Lorenzen M."/>
            <person name="Brown S."/>
            <person name="Wang L."/>
            <person name="Savard J."/>
            <person name="Tautz D."/>
            <person name="Richards S."/>
            <person name="Weinstock G."/>
            <person name="Gibbs R.A."/>
            <person name="Liu Y."/>
            <person name="Worley K."/>
            <person name="Weinstock G."/>
            <person name="Elsik C.G."/>
            <person name="Reese J.T."/>
            <person name="Elhaik E."/>
            <person name="Landan G."/>
            <person name="Graur D."/>
            <person name="Arensburger P."/>
            <person name="Atkinson P."/>
            <person name="Beeman R.W."/>
            <person name="Beidler J."/>
            <person name="Brown S.J."/>
            <person name="Demuth J.P."/>
            <person name="Drury D.W."/>
            <person name="Du Y.Z."/>
            <person name="Fujiwara H."/>
            <person name="Lorenzen M."/>
            <person name="Maselli V."/>
            <person name="Osanai M."/>
            <person name="Park Y."/>
            <person name="Robertson H.M."/>
            <person name="Tu Z."/>
            <person name="Wang J.J."/>
            <person name="Wang S."/>
            <person name="Richards S."/>
            <person name="Song H."/>
            <person name="Zhang L."/>
            <person name="Sodergren E."/>
            <person name="Werner D."/>
            <person name="Stanke M."/>
            <person name="Morgenstern B."/>
            <person name="Solovyev V."/>
            <person name="Kosarev P."/>
            <person name="Brown G."/>
            <person name="Chen H.C."/>
            <person name="Ermolaeva O."/>
            <person name="Hlavina W."/>
            <person name="Kapustin Y."/>
            <person name="Kiryutin B."/>
            <person name="Kitts P."/>
            <person name="Maglott D."/>
            <person name="Pruitt K."/>
            <person name="Sapojnikov V."/>
            <person name="Souvorov A."/>
            <person name="Mackey A.J."/>
            <person name="Waterhouse R.M."/>
            <person name="Wyder S."/>
            <person name="Zdobnov E.M."/>
            <person name="Zdobnov E.M."/>
            <person name="Wyder S."/>
            <person name="Kriventseva E.V."/>
            <person name="Kadowaki T."/>
            <person name="Bork P."/>
            <person name="Aranda M."/>
            <person name="Bao R."/>
            <person name="Beermann A."/>
            <person name="Berns N."/>
            <person name="Bolognesi R."/>
            <person name="Bonneton F."/>
            <person name="Bopp D."/>
            <person name="Brown S.J."/>
            <person name="Bucher G."/>
            <person name="Butts T."/>
            <person name="Chaumot A."/>
            <person name="Denell R.E."/>
            <person name="Ferrier D.E."/>
            <person name="Friedrich M."/>
            <person name="Gordon C.M."/>
            <person name="Jindra M."/>
            <person name="Klingler M."/>
            <person name="Lan Q."/>
            <person name="Lattorff H.M."/>
            <person name="Laudet V."/>
            <person name="von Levetsow C."/>
            <person name="Liu Z."/>
            <person name="Lutz R."/>
            <person name="Lynch J.A."/>
            <person name="da Fonseca R.N."/>
            <person name="Posnien N."/>
            <person name="Reuter R."/>
            <person name="Roth S."/>
            <person name="Savard J."/>
            <person name="Schinko J.B."/>
            <person name="Schmitt C."/>
            <person name="Schoppmeier M."/>
            <person name="Schroder R."/>
            <person name="Shippy T.D."/>
            <person name="Simonnet F."/>
            <person name="Marques-Souza H."/>
            <person name="Tautz D."/>
            <person name="Tomoyasu Y."/>
            <person name="Trauner J."/>
            <person name="Van der Zee M."/>
            <person name="Vervoort M."/>
            <person name="Wittkopp N."/>
            <person name="Wimmer E.A."/>
            <person name="Yang X."/>
            <person name="Jones A.K."/>
            <person name="Sattelle D.B."/>
            <person name="Ebert P.R."/>
            <person name="Nelson D."/>
            <person name="Scott J.G."/>
            <person name="Beeman R.W."/>
            <person name="Muthukrishnan S."/>
            <person name="Kramer K.J."/>
            <person name="Arakane Y."/>
            <person name="Beeman R.W."/>
            <person name="Zhu Q."/>
            <person name="Hogenkamp D."/>
            <person name="Dixit R."/>
            <person name="Oppert B."/>
            <person name="Jiang H."/>
            <person name="Zou Z."/>
            <person name="Marshall J."/>
            <person name="Elpidina E."/>
            <person name="Vinokurov K."/>
            <person name="Oppert C."/>
            <person name="Zou Z."/>
            <person name="Evans J."/>
            <person name="Lu Z."/>
            <person name="Zhao P."/>
            <person name="Sumathipala N."/>
            <person name="Altincicek B."/>
            <person name="Vilcinskas A."/>
            <person name="Williams M."/>
            <person name="Hultmark D."/>
            <person name="Hetru C."/>
            <person name="Jiang H."/>
            <person name="Grimmelikhuijzen C.J."/>
            <person name="Hauser F."/>
            <person name="Cazzamali G."/>
            <person name="Williamson M."/>
            <person name="Park Y."/>
            <person name="Li B."/>
            <person name="Tanaka Y."/>
            <person name="Predel R."/>
            <person name="Neupert S."/>
            <person name="Schachtner J."/>
            <person name="Verleyen P."/>
            <person name="Raible F."/>
            <person name="Bork P."/>
            <person name="Friedrich M."/>
            <person name="Walden K.K."/>
            <person name="Robertson H.M."/>
            <person name="Angeli S."/>
            <person name="Foret S."/>
            <person name="Bucher G."/>
            <person name="Schuetz S."/>
            <person name="Maleszka R."/>
            <person name="Wimmer E.A."/>
            <person name="Beeman R.W."/>
            <person name="Lorenzen M."/>
            <person name="Tomoyasu Y."/>
            <person name="Miller S.C."/>
            <person name="Grossmann D."/>
            <person name="Bucher G."/>
        </authorList>
    </citation>
    <scope>NUCLEOTIDE SEQUENCE [LARGE SCALE GENOMIC DNA]</scope>
    <source>
        <strain evidence="1 2">Georgia GA2</strain>
    </source>
</reference>
<reference evidence="1 2" key="2">
    <citation type="journal article" date="2010" name="Nucleic Acids Res.">
        <title>BeetleBase in 2010: revisions to provide comprehensive genomic information for Tribolium castaneum.</title>
        <authorList>
            <person name="Kim H.S."/>
            <person name="Murphy T."/>
            <person name="Xia J."/>
            <person name="Caragea D."/>
            <person name="Park Y."/>
            <person name="Beeman R.W."/>
            <person name="Lorenzen M.D."/>
            <person name="Butcher S."/>
            <person name="Manak J.R."/>
            <person name="Brown S.J."/>
        </authorList>
    </citation>
    <scope>GENOME REANNOTATION</scope>
    <source>
        <strain evidence="1 2">Georgia GA2</strain>
    </source>
</reference>
<gene>
    <name evidence="1" type="primary">GLEAN_05936</name>
    <name evidence="1" type="ORF">TcasGA2_TC005936</name>
</gene>
<dbReference type="EMBL" id="KQ971357">
    <property type="protein sequence ID" value="EFA08301.1"/>
    <property type="molecule type" value="Genomic_DNA"/>
</dbReference>
<evidence type="ECO:0000313" key="2">
    <source>
        <dbReference type="Proteomes" id="UP000007266"/>
    </source>
</evidence>
<dbReference type="HOGENOM" id="CLU_2187257_0_0_1"/>